<reference evidence="1" key="1">
    <citation type="submission" date="2012-11" db="EMBL/GenBank/DDBJ databases">
        <title>Dependencies among metagenomic species, viruses, plasmids and units of genetic variation.</title>
        <authorList>
            <person name="Nielsen H.B."/>
            <person name="Almeida M."/>
            <person name="Juncker A.S."/>
            <person name="Rasmussen S."/>
            <person name="Li J."/>
            <person name="Sunagawa S."/>
            <person name="Plichta D."/>
            <person name="Gautier L."/>
            <person name="Le Chatelier E."/>
            <person name="Peletier E."/>
            <person name="Bonde I."/>
            <person name="Nielsen T."/>
            <person name="Manichanh C."/>
            <person name="Arumugam M."/>
            <person name="Batto J."/>
            <person name="Santos M.B.Q.D."/>
            <person name="Blom N."/>
            <person name="Borruel N."/>
            <person name="Burgdorf K.S."/>
            <person name="Boumezbeur F."/>
            <person name="Casellas F."/>
            <person name="Dore J."/>
            <person name="Guarner F."/>
            <person name="Hansen T."/>
            <person name="Hildebrand F."/>
            <person name="Kaas R.S."/>
            <person name="Kennedy S."/>
            <person name="Kristiansen K."/>
            <person name="Kultima J.R."/>
            <person name="Leonard P."/>
            <person name="Levenez F."/>
            <person name="Lund O."/>
            <person name="Moumen B."/>
            <person name="Le Paslier D."/>
            <person name="Pons N."/>
            <person name="Pedersen O."/>
            <person name="Prifti E."/>
            <person name="Qin J."/>
            <person name="Raes J."/>
            <person name="Tap J."/>
            <person name="Tims S."/>
            <person name="Ussery D.W."/>
            <person name="Yamada T."/>
            <person name="MetaHit consortium"/>
            <person name="Renault P."/>
            <person name="Sicheritz-Ponten T."/>
            <person name="Bork P."/>
            <person name="Wang J."/>
            <person name="Brunak S."/>
            <person name="Ehrlich S.D."/>
        </authorList>
    </citation>
    <scope>NUCLEOTIDE SEQUENCE [LARGE SCALE GENOMIC DNA]</scope>
</reference>
<organism evidence="1">
    <name type="scientific">Methanobrevibacter smithii CAG:186</name>
    <dbReference type="NCBI Taxonomy" id="1263088"/>
    <lineage>
        <taxon>Archaea</taxon>
        <taxon>Methanobacteriati</taxon>
        <taxon>Methanobacteriota</taxon>
        <taxon>Methanomada group</taxon>
        <taxon>Methanobacteria</taxon>
        <taxon>Methanobacteriales</taxon>
        <taxon>Methanobacteriaceae</taxon>
        <taxon>Methanobrevibacter</taxon>
    </lineage>
</organism>
<proteinExistence type="predicted"/>
<protein>
    <submittedName>
        <fullName evidence="1">Uncharacterized protein</fullName>
    </submittedName>
</protein>
<gene>
    <name evidence="1" type="ORF">BN522_01234</name>
</gene>
<dbReference type="AlphaFoldDB" id="R7PXT2"/>
<sequence length="457" mass="51640">MFGDEKEKYNLKFLDNTIHRISLIYYDNLIDENNLNIGYEGLRSFAFVTSNVSNSKLKYWLDYGELLSAGEMKAAYGSFLSALLVIYEHDKLADKFANYYNVTWNRVSPVVFSMCNDYRSVYITGESDHGMGMKVQGNDSNIWNFRFACSFSYSIIEQMVGTFIWNNTEIGTVTLSMIVDFLNNNSWDILANDKYLIFKNDQKGMFLILDKATGIVRDAMLSDSLICAMPCYHDNITEDAREYGYNLLNMSSLESKYLDSVGNFTNGVIQGINEIKETSNNITNAINSIGFDWEDFIISTAIGFVGSEIISIGAILLFAGVILSSPELACLAIAIAGIGECILAYADGLFDDDASSVDYAFFVFDSVMAWRLPFVGGDIKLGENIIRYAIKKVDVYYVCKPIFQSVCVTFEKKFIQFGVKDLILKNLYDVQFIEKIKDVAKWDVFPSFVHEIINDNS</sequence>
<accession>R7PXT2</accession>
<dbReference type="Proteomes" id="UP000018189">
    <property type="component" value="Unassembled WGS sequence"/>
</dbReference>
<comment type="caution">
    <text evidence="1">The sequence shown here is derived from an EMBL/GenBank/DDBJ whole genome shotgun (WGS) entry which is preliminary data.</text>
</comment>
<evidence type="ECO:0000313" key="1">
    <source>
        <dbReference type="EMBL" id="CDF29382.1"/>
    </source>
</evidence>
<name>R7PXT2_METSM</name>
<dbReference type="EMBL" id="CBKP010000040">
    <property type="protein sequence ID" value="CDF29382.1"/>
    <property type="molecule type" value="Genomic_DNA"/>
</dbReference>